<dbReference type="AlphaFoldDB" id="A0A0G4EFJ0"/>
<protein>
    <submittedName>
        <fullName evidence="2">Uncharacterized protein</fullName>
    </submittedName>
</protein>
<gene>
    <name evidence="2" type="ORF">Vbra_3707</name>
</gene>
<sequence length="921" mass="97643">MSTDANAEALSPDSPTADSNSPDNRGDASQQEQPQQRHVCLSANPVEEGFGAAGRSGDESNGSGPDDRTESASSAPLPASPHAERTATTDSNKATSRQLASAPPIAIQRPPTPTEAIDIHQSQQQPKPAGQRDQSTLIPIPSPAADTSVMGSVPMQQQGGGSALIRGAGHGSGRQHSTAFDIFRCTQQQQAVVDPTSSMIDPSPVAAAAASGDQQTAGPSRPSPPSTPSPITLDQQHTANTRKGQTSASDAVAIMSLAADALLAGDIGPFVEQVEELNETPLLPDDGPVVEGLVRYLAKKDRAHRQQGRGGLAGCIAAIFNDSSNPSHQAAATYFLNRLCQAGYPFGVEWLLLFGVLVEETVKRLTLSVQEFMTAASVFLSGSIPVTAEALGAFQQHMCCHIDTLVETLATSSLGIVWRAYELIGIIFLHTRRGFPSELGVLASMCRSVSASPAALGKMAAVRKDHAACEWPDWMVVLCLNVPAAMAECGYCERVAQAGFLSAAMTILQSNRLTKDGRHGRAVVTASVHLLNLIVARNSYASCEGLSHTRICYLSLCPSGVVDEFVGAAHPQQPHRPQVSEVMCSLLSTVATSDAAYVASITCGGPIGMAIGVLDSLARFCDRQLMSGKAKDNPIVERVLQVDLSALSGPPTAGSQNSLIQEILDLLAKFRRRKEAIDRWVSSQHDPHREAARRQNKQNRLVRCLSDKRVLHTIYQLVGPSHFAVAQVAMLALSCRSLLDALCPVRSTDRISPYANRELLAPFASISVSKQNRLVAALARYSPDMMLTLSIHWECSPTADDISDLIGFLQRADRLMTLRLMFMDLTQVPDDECAQLADAIGRLPSLATLHLEEEDLSCAFAGRLSAVLKARPEGDGKGGSSSETVSPPPSSSRGVTRAASTSSAVVPADSAEDSQGTTEAG</sequence>
<organism evidence="2 3">
    <name type="scientific">Vitrella brassicaformis (strain CCMP3155)</name>
    <dbReference type="NCBI Taxonomy" id="1169540"/>
    <lineage>
        <taxon>Eukaryota</taxon>
        <taxon>Sar</taxon>
        <taxon>Alveolata</taxon>
        <taxon>Colpodellida</taxon>
        <taxon>Vitrellaceae</taxon>
        <taxon>Vitrella</taxon>
    </lineage>
</organism>
<dbReference type="VEuPathDB" id="CryptoDB:Vbra_3707"/>
<evidence type="ECO:0000256" key="1">
    <source>
        <dbReference type="SAM" id="MobiDB-lite"/>
    </source>
</evidence>
<accession>A0A0G4EFJ0</accession>
<evidence type="ECO:0000313" key="2">
    <source>
        <dbReference type="EMBL" id="CEL94271.1"/>
    </source>
</evidence>
<dbReference type="InParanoid" id="A0A0G4EFJ0"/>
<feature type="compositionally biased region" description="Polar residues" evidence="1">
    <location>
        <begin position="88"/>
        <end position="99"/>
    </location>
</feature>
<dbReference type="PhylomeDB" id="A0A0G4EFJ0"/>
<reference evidence="2 3" key="1">
    <citation type="submission" date="2014-11" db="EMBL/GenBank/DDBJ databases">
        <authorList>
            <person name="Zhu J."/>
            <person name="Qi W."/>
            <person name="Song R."/>
        </authorList>
    </citation>
    <scope>NUCLEOTIDE SEQUENCE [LARGE SCALE GENOMIC DNA]</scope>
</reference>
<feature type="compositionally biased region" description="Polar residues" evidence="1">
    <location>
        <begin position="232"/>
        <end position="247"/>
    </location>
</feature>
<feature type="compositionally biased region" description="Polar residues" evidence="1">
    <location>
        <begin position="120"/>
        <end position="137"/>
    </location>
</feature>
<keyword evidence="3" id="KW-1185">Reference proteome</keyword>
<feature type="compositionally biased region" description="Gly residues" evidence="1">
    <location>
        <begin position="158"/>
        <end position="172"/>
    </location>
</feature>
<proteinExistence type="predicted"/>
<feature type="region of interest" description="Disordered" evidence="1">
    <location>
        <begin position="871"/>
        <end position="921"/>
    </location>
</feature>
<name>A0A0G4EFJ0_VITBC</name>
<dbReference type="EMBL" id="CDMY01000214">
    <property type="protein sequence ID" value="CEL94271.1"/>
    <property type="molecule type" value="Genomic_DNA"/>
</dbReference>
<feature type="compositionally biased region" description="Polar residues" evidence="1">
    <location>
        <begin position="13"/>
        <end position="36"/>
    </location>
</feature>
<feature type="compositionally biased region" description="Low complexity" evidence="1">
    <location>
        <begin position="71"/>
        <end position="81"/>
    </location>
</feature>
<feature type="region of interest" description="Disordered" evidence="1">
    <location>
        <begin position="193"/>
        <end position="247"/>
    </location>
</feature>
<dbReference type="Proteomes" id="UP000041254">
    <property type="component" value="Unassembled WGS sequence"/>
</dbReference>
<feature type="region of interest" description="Disordered" evidence="1">
    <location>
        <begin position="1"/>
        <end position="176"/>
    </location>
</feature>
<evidence type="ECO:0000313" key="3">
    <source>
        <dbReference type="Proteomes" id="UP000041254"/>
    </source>
</evidence>